<reference evidence="2 3" key="1">
    <citation type="journal article" date="2020" name="Nat. Food">
        <title>A phased Vanilla planifolia genome enables genetic improvement of flavour and production.</title>
        <authorList>
            <person name="Hasing T."/>
            <person name="Tang H."/>
            <person name="Brym M."/>
            <person name="Khazi F."/>
            <person name="Huang T."/>
            <person name="Chambers A.H."/>
        </authorList>
    </citation>
    <scope>NUCLEOTIDE SEQUENCE [LARGE SCALE GENOMIC DNA]</scope>
    <source>
        <tissue evidence="2">Leaf</tissue>
    </source>
</reference>
<evidence type="ECO:0000313" key="2">
    <source>
        <dbReference type="EMBL" id="KAG0468153.1"/>
    </source>
</evidence>
<sequence>MTKARRADPRRKDLEVFRSSSSIYLRMIKGNQPVLPRLCSKIATATMDKTWRRRRRASSQHKRYLARPTPASCMPASGAGFCTAALSAEPIPQTLNRQRIEPVFDFFYAQLH</sequence>
<feature type="region of interest" description="Disordered" evidence="1">
    <location>
        <begin position="49"/>
        <end position="69"/>
    </location>
</feature>
<evidence type="ECO:0000256" key="1">
    <source>
        <dbReference type="SAM" id="MobiDB-lite"/>
    </source>
</evidence>
<comment type="caution">
    <text evidence="2">The sequence shown here is derived from an EMBL/GenBank/DDBJ whole genome shotgun (WGS) entry which is preliminary data.</text>
</comment>
<accession>A0A835QG57</accession>
<dbReference type="EMBL" id="JADCNM010000009">
    <property type="protein sequence ID" value="KAG0468153.1"/>
    <property type="molecule type" value="Genomic_DNA"/>
</dbReference>
<protein>
    <submittedName>
        <fullName evidence="2">Uncharacterized protein</fullName>
    </submittedName>
</protein>
<evidence type="ECO:0000313" key="3">
    <source>
        <dbReference type="Proteomes" id="UP000639772"/>
    </source>
</evidence>
<organism evidence="2 3">
    <name type="scientific">Vanilla planifolia</name>
    <name type="common">Vanilla</name>
    <dbReference type="NCBI Taxonomy" id="51239"/>
    <lineage>
        <taxon>Eukaryota</taxon>
        <taxon>Viridiplantae</taxon>
        <taxon>Streptophyta</taxon>
        <taxon>Embryophyta</taxon>
        <taxon>Tracheophyta</taxon>
        <taxon>Spermatophyta</taxon>
        <taxon>Magnoliopsida</taxon>
        <taxon>Liliopsida</taxon>
        <taxon>Asparagales</taxon>
        <taxon>Orchidaceae</taxon>
        <taxon>Vanilloideae</taxon>
        <taxon>Vanilleae</taxon>
        <taxon>Vanilla</taxon>
    </lineage>
</organism>
<proteinExistence type="predicted"/>
<dbReference type="Proteomes" id="UP000639772">
    <property type="component" value="Chromosome 9"/>
</dbReference>
<feature type="compositionally biased region" description="Basic residues" evidence="1">
    <location>
        <begin position="51"/>
        <end position="65"/>
    </location>
</feature>
<gene>
    <name evidence="2" type="ORF">HPP92_017481</name>
</gene>
<dbReference type="AlphaFoldDB" id="A0A835QG57"/>
<name>A0A835QG57_VANPL</name>